<dbReference type="GO" id="GO:0000981">
    <property type="term" value="F:DNA-binding transcription factor activity, RNA polymerase II-specific"/>
    <property type="evidence" value="ECO:0007669"/>
    <property type="project" value="InterPro"/>
</dbReference>
<evidence type="ECO:0000256" key="2">
    <source>
        <dbReference type="ARBA" id="ARBA00022723"/>
    </source>
</evidence>
<dbReference type="Pfam" id="PF00172">
    <property type="entry name" value="Zn_clus"/>
    <property type="match status" value="1"/>
</dbReference>
<accession>A0A7U2MNZ1</accession>
<dbReference type="SMART" id="SM00066">
    <property type="entry name" value="GAL4"/>
    <property type="match status" value="1"/>
</dbReference>
<keyword evidence="3" id="KW-0805">Transcription regulation</keyword>
<evidence type="ECO:0000256" key="4">
    <source>
        <dbReference type="ARBA" id="ARBA00023125"/>
    </source>
</evidence>
<keyword evidence="2" id="KW-0479">Metal-binding</keyword>
<evidence type="ECO:0000313" key="9">
    <source>
        <dbReference type="EMBL" id="QRD86795.1"/>
    </source>
</evidence>
<dbReference type="InterPro" id="IPR036864">
    <property type="entry name" value="Zn2-C6_fun-type_DNA-bd_sf"/>
</dbReference>
<evidence type="ECO:0000256" key="3">
    <source>
        <dbReference type="ARBA" id="ARBA00023015"/>
    </source>
</evidence>
<protein>
    <recommendedName>
        <fullName evidence="8">Zn(2)-C6 fungal-type domain-containing protein</fullName>
    </recommendedName>
</protein>
<dbReference type="GO" id="GO:0008270">
    <property type="term" value="F:zinc ion binding"/>
    <property type="evidence" value="ECO:0007669"/>
    <property type="project" value="InterPro"/>
</dbReference>
<dbReference type="InterPro" id="IPR001138">
    <property type="entry name" value="Zn2Cys6_DnaBD"/>
</dbReference>
<organism evidence="9 10">
    <name type="scientific">Aspergillus flavus (strain ATCC 200026 / FGSC A1120 / IAM 13836 / NRRL 3357 / JCM 12722 / SRRC 167)</name>
    <dbReference type="NCBI Taxonomy" id="332952"/>
    <lineage>
        <taxon>Eukaryota</taxon>
        <taxon>Fungi</taxon>
        <taxon>Dikarya</taxon>
        <taxon>Ascomycota</taxon>
        <taxon>Pezizomycotina</taxon>
        <taxon>Eurotiomycetes</taxon>
        <taxon>Eurotiomycetidae</taxon>
        <taxon>Eurotiales</taxon>
        <taxon>Aspergillaceae</taxon>
        <taxon>Aspergillus</taxon>
        <taxon>Aspergillus subgen. Circumdati</taxon>
    </lineage>
</organism>
<feature type="domain" description="Zn(2)-C6 fungal-type" evidence="8">
    <location>
        <begin position="13"/>
        <end position="42"/>
    </location>
</feature>
<evidence type="ECO:0000256" key="5">
    <source>
        <dbReference type="ARBA" id="ARBA00023163"/>
    </source>
</evidence>
<dbReference type="Gene3D" id="4.10.240.10">
    <property type="entry name" value="Zn(2)-C6 fungal-type DNA-binding domain"/>
    <property type="match status" value="1"/>
</dbReference>
<dbReference type="CDD" id="cd00067">
    <property type="entry name" value="GAL4"/>
    <property type="match status" value="1"/>
</dbReference>
<dbReference type="Proteomes" id="UP000596276">
    <property type="component" value="Chromosome 3"/>
</dbReference>
<dbReference type="EMBL" id="CP044620">
    <property type="protein sequence ID" value="QRD86795.1"/>
    <property type="molecule type" value="Genomic_DNA"/>
</dbReference>
<dbReference type="VEuPathDB" id="FungiDB:F9C07_1475465"/>
<dbReference type="AlphaFoldDB" id="A0A7U2MNZ1"/>
<dbReference type="SUPFAM" id="SSF57701">
    <property type="entry name" value="Zn2/Cys6 DNA-binding domain"/>
    <property type="match status" value="1"/>
</dbReference>
<sequence>MPNHPMGEVSKRSCNNCRQRKVRCDRKHPCEACLRSGKECVFPGPKRASRKLNRPPASELMARLRQLEDAERVRLMRPADKDDPDHGSNIEGRGSPEIYLEKPDQSGRLVVKDGRSRLPWLCGSLRAKVSIAMVQNSTSALSK</sequence>
<dbReference type="GO" id="GO:0009893">
    <property type="term" value="P:positive regulation of metabolic process"/>
    <property type="evidence" value="ECO:0007669"/>
    <property type="project" value="UniProtKB-ARBA"/>
</dbReference>
<gene>
    <name evidence="9" type="ORF">F9C07_1475465</name>
</gene>
<feature type="compositionally biased region" description="Basic and acidic residues" evidence="7">
    <location>
        <begin position="76"/>
        <end position="88"/>
    </location>
</feature>
<dbReference type="PANTHER" id="PTHR31001">
    <property type="entry name" value="UNCHARACTERIZED TRANSCRIPTIONAL REGULATORY PROTEIN"/>
    <property type="match status" value="1"/>
</dbReference>
<name>A0A7U2MNZ1_ASPFN</name>
<dbReference type="PANTHER" id="PTHR31001:SF50">
    <property type="entry name" value="ZN(II)2CYS6 TRANSCRIPTION FACTOR (EUROFUNG)"/>
    <property type="match status" value="1"/>
</dbReference>
<keyword evidence="10" id="KW-1185">Reference proteome</keyword>
<evidence type="ECO:0000259" key="8">
    <source>
        <dbReference type="PROSITE" id="PS50048"/>
    </source>
</evidence>
<keyword evidence="4" id="KW-0238">DNA-binding</keyword>
<evidence type="ECO:0000256" key="6">
    <source>
        <dbReference type="ARBA" id="ARBA00023242"/>
    </source>
</evidence>
<dbReference type="GO" id="GO:0003677">
    <property type="term" value="F:DNA binding"/>
    <property type="evidence" value="ECO:0007669"/>
    <property type="project" value="UniProtKB-KW"/>
</dbReference>
<feature type="region of interest" description="Disordered" evidence="7">
    <location>
        <begin position="76"/>
        <end position="99"/>
    </location>
</feature>
<dbReference type="PROSITE" id="PS50048">
    <property type="entry name" value="ZN2_CY6_FUNGAL_2"/>
    <property type="match status" value="1"/>
</dbReference>
<dbReference type="PROSITE" id="PS00463">
    <property type="entry name" value="ZN2_CY6_FUNGAL_1"/>
    <property type="match status" value="1"/>
</dbReference>
<keyword evidence="5" id="KW-0804">Transcription</keyword>
<dbReference type="InterPro" id="IPR050613">
    <property type="entry name" value="Sec_Metabolite_Reg"/>
</dbReference>
<reference evidence="10" key="1">
    <citation type="journal article" date="2021" name="G3 (Bethesda)">
        <title>Chromosome assembled and annotated genome sequence of Aspergillus flavus NRRL 3357.</title>
        <authorList>
            <person name="Skerker J.M."/>
            <person name="Pianalto K.M."/>
            <person name="Mondo S.J."/>
            <person name="Yang K."/>
            <person name="Arkin A.P."/>
            <person name="Keller N.P."/>
            <person name="Grigoriev I.V."/>
            <person name="Louise Glass N.L."/>
        </authorList>
    </citation>
    <scope>NUCLEOTIDE SEQUENCE [LARGE SCALE GENOMIC DNA]</scope>
    <source>
        <strain evidence="10">ATCC 200026 / FGSC A1120 / IAM 13836 / NRRL 3357 / JCM 12722 / SRRC 167</strain>
    </source>
</reference>
<keyword evidence="6" id="KW-0539">Nucleus</keyword>
<evidence type="ECO:0000313" key="10">
    <source>
        <dbReference type="Proteomes" id="UP000596276"/>
    </source>
</evidence>
<evidence type="ECO:0000256" key="7">
    <source>
        <dbReference type="SAM" id="MobiDB-lite"/>
    </source>
</evidence>
<evidence type="ECO:0000256" key="1">
    <source>
        <dbReference type="ARBA" id="ARBA00004123"/>
    </source>
</evidence>
<proteinExistence type="predicted"/>
<dbReference type="GO" id="GO:0005634">
    <property type="term" value="C:nucleus"/>
    <property type="evidence" value="ECO:0007669"/>
    <property type="project" value="UniProtKB-SubCell"/>
</dbReference>
<comment type="subcellular location">
    <subcellularLocation>
        <location evidence="1">Nucleus</location>
    </subcellularLocation>
</comment>